<dbReference type="InterPro" id="IPR015424">
    <property type="entry name" value="PyrdxlP-dep_Trfase"/>
</dbReference>
<evidence type="ECO:0000256" key="8">
    <source>
        <dbReference type="ARBA" id="ARBA00023102"/>
    </source>
</evidence>
<evidence type="ECO:0000256" key="2">
    <source>
        <dbReference type="ARBA" id="ARBA00007970"/>
    </source>
</evidence>
<evidence type="ECO:0000313" key="11">
    <source>
        <dbReference type="EMBL" id="RTH96840.1"/>
    </source>
</evidence>
<dbReference type="RefSeq" id="WP_126217395.1">
    <property type="nucleotide sequence ID" value="NZ_PEMH01000390.1"/>
</dbReference>
<dbReference type="EMBL" id="PEMH01000390">
    <property type="protein sequence ID" value="RTH96840.1"/>
    <property type="molecule type" value="Genomic_DNA"/>
</dbReference>
<keyword evidence="4 11" id="KW-0032">Aminotransferase</keyword>
<evidence type="ECO:0000256" key="1">
    <source>
        <dbReference type="ARBA" id="ARBA00005011"/>
    </source>
</evidence>
<dbReference type="GO" id="GO:0000105">
    <property type="term" value="P:L-histidine biosynthetic process"/>
    <property type="evidence" value="ECO:0007669"/>
    <property type="project" value="UniProtKB-KW"/>
</dbReference>
<comment type="pathway">
    <text evidence="1">Amino-acid biosynthesis; L-histidine biosynthesis; L-histidine from 5-phospho-alpha-D-ribose 1-diphosphate: step 7/9.</text>
</comment>
<comment type="catalytic activity">
    <reaction evidence="9">
        <text>L-histidinol phosphate + 2-oxoglutarate = 3-(imidazol-4-yl)-2-oxopropyl phosphate + L-glutamate</text>
        <dbReference type="Rhea" id="RHEA:23744"/>
        <dbReference type="ChEBI" id="CHEBI:16810"/>
        <dbReference type="ChEBI" id="CHEBI:29985"/>
        <dbReference type="ChEBI" id="CHEBI:57766"/>
        <dbReference type="ChEBI" id="CHEBI:57980"/>
        <dbReference type="EC" id="2.6.1.9"/>
    </reaction>
</comment>
<dbReference type="AlphaFoldDB" id="A0A430UE00"/>
<keyword evidence="8" id="KW-0368">Histidine biosynthesis</keyword>
<evidence type="ECO:0000256" key="7">
    <source>
        <dbReference type="ARBA" id="ARBA00022898"/>
    </source>
</evidence>
<feature type="domain" description="Aminotransferase class I/classII large" evidence="10">
    <location>
        <begin position="22"/>
        <end position="322"/>
    </location>
</feature>
<gene>
    <name evidence="11" type="ORF">CSW29_12480</name>
</gene>
<accession>A0A430UE00</accession>
<evidence type="ECO:0000256" key="9">
    <source>
        <dbReference type="ARBA" id="ARBA00047481"/>
    </source>
</evidence>
<evidence type="ECO:0000259" key="10">
    <source>
        <dbReference type="Pfam" id="PF00155"/>
    </source>
</evidence>
<dbReference type="GO" id="GO:0004400">
    <property type="term" value="F:histidinol-phosphate transaminase activity"/>
    <property type="evidence" value="ECO:0007669"/>
    <property type="project" value="UniProtKB-EC"/>
</dbReference>
<organism evidence="11 12">
    <name type="scientific">Thermus scotoductus</name>
    <dbReference type="NCBI Taxonomy" id="37636"/>
    <lineage>
        <taxon>Bacteria</taxon>
        <taxon>Thermotogati</taxon>
        <taxon>Deinococcota</taxon>
        <taxon>Deinococci</taxon>
        <taxon>Thermales</taxon>
        <taxon>Thermaceae</taxon>
        <taxon>Thermus</taxon>
    </lineage>
</organism>
<keyword evidence="7" id="KW-0663">Pyridoxal phosphate</keyword>
<dbReference type="SUPFAM" id="SSF53383">
    <property type="entry name" value="PLP-dependent transferases"/>
    <property type="match status" value="1"/>
</dbReference>
<dbReference type="InterPro" id="IPR015421">
    <property type="entry name" value="PyrdxlP-dep_Trfase_major"/>
</dbReference>
<dbReference type="Gene3D" id="3.90.1150.10">
    <property type="entry name" value="Aspartate Aminotransferase, domain 1"/>
    <property type="match status" value="1"/>
</dbReference>
<evidence type="ECO:0000256" key="4">
    <source>
        <dbReference type="ARBA" id="ARBA00022576"/>
    </source>
</evidence>
<sequence length="334" mass="36771">MLDDVLRPIHGGPDGGPEPLYDFSTNANALGPNPVVLEHIQAKDPSRYPDPLYRNLRRLLAEAHGVSPEQVAVGTGTSELIHRLVRWNYLRGPILLLKPTFSEYARAARALDLPLWEVETPEEYLKLLPRSSIAFLCLPNNPTGEVYPFLEEAVRRAGGALVLDLAYFPLMETPPSLPQGAWLLYSPNKAHGLTGVRAGYLVAPLDLTVFQNLAPSWPVSVYGEGLLEGQLDPRAQAWLESTRKELHRLRGLLAQGLRELGLEVRESPANFLLVRVGQAAEVARALREKGIRVRDATSFGLPEWLRLSAGREEAIGALLEALAQVLAKTKGVSR</sequence>
<evidence type="ECO:0000256" key="6">
    <source>
        <dbReference type="ARBA" id="ARBA00022679"/>
    </source>
</evidence>
<dbReference type="Gene3D" id="3.40.640.10">
    <property type="entry name" value="Type I PLP-dependent aspartate aminotransferase-like (Major domain)"/>
    <property type="match status" value="1"/>
</dbReference>
<evidence type="ECO:0000256" key="3">
    <source>
        <dbReference type="ARBA" id="ARBA00012748"/>
    </source>
</evidence>
<dbReference type="Proteomes" id="UP000288347">
    <property type="component" value="Unassembled WGS sequence"/>
</dbReference>
<dbReference type="PANTHER" id="PTHR43643:SF6">
    <property type="entry name" value="HISTIDINOL-PHOSPHATE AMINOTRANSFERASE"/>
    <property type="match status" value="1"/>
</dbReference>
<keyword evidence="6 11" id="KW-0808">Transferase</keyword>
<proteinExistence type="inferred from homology"/>
<dbReference type="PANTHER" id="PTHR43643">
    <property type="entry name" value="HISTIDINOL-PHOSPHATE AMINOTRANSFERASE 2"/>
    <property type="match status" value="1"/>
</dbReference>
<name>A0A430UE00_THESC</name>
<evidence type="ECO:0000256" key="5">
    <source>
        <dbReference type="ARBA" id="ARBA00022605"/>
    </source>
</evidence>
<comment type="similarity">
    <text evidence="2">Belongs to the class-II pyridoxal-phosphate-dependent aminotransferase family. Histidinol-phosphate aminotransferase subfamily.</text>
</comment>
<protein>
    <recommendedName>
        <fullName evidence="3">histidinol-phosphate transaminase</fullName>
        <ecNumber evidence="3">2.6.1.9</ecNumber>
    </recommendedName>
</protein>
<dbReference type="Pfam" id="PF00155">
    <property type="entry name" value="Aminotran_1_2"/>
    <property type="match status" value="1"/>
</dbReference>
<dbReference type="InterPro" id="IPR004839">
    <property type="entry name" value="Aminotransferase_I/II_large"/>
</dbReference>
<keyword evidence="5" id="KW-0028">Amino-acid biosynthesis</keyword>
<reference evidence="11 12" key="1">
    <citation type="journal article" date="2019" name="Extremophiles">
        <title>Biogeography of thermophiles and predominance of Thermus scotoductus in domestic water heaters.</title>
        <authorList>
            <person name="Wilpiszeski R.L."/>
            <person name="Zhang Z."/>
            <person name="House C.H."/>
        </authorList>
    </citation>
    <scope>NUCLEOTIDE SEQUENCE [LARGE SCALE GENOMIC DNA]</scope>
    <source>
        <strain evidence="11 12">16_S16</strain>
    </source>
</reference>
<dbReference type="InterPro" id="IPR015422">
    <property type="entry name" value="PyrdxlP-dep_Trfase_small"/>
</dbReference>
<evidence type="ECO:0000313" key="12">
    <source>
        <dbReference type="Proteomes" id="UP000288347"/>
    </source>
</evidence>
<dbReference type="InterPro" id="IPR050106">
    <property type="entry name" value="HistidinolP_aminotransfase"/>
</dbReference>
<dbReference type="CDD" id="cd00609">
    <property type="entry name" value="AAT_like"/>
    <property type="match status" value="1"/>
</dbReference>
<dbReference type="GO" id="GO:0030170">
    <property type="term" value="F:pyridoxal phosphate binding"/>
    <property type="evidence" value="ECO:0007669"/>
    <property type="project" value="InterPro"/>
</dbReference>
<comment type="caution">
    <text evidence="11">The sequence shown here is derived from an EMBL/GenBank/DDBJ whole genome shotgun (WGS) entry which is preliminary data.</text>
</comment>
<dbReference type="EC" id="2.6.1.9" evidence="3"/>